<keyword evidence="8 11" id="KW-0560">Oxidoreductase</keyword>
<accession>A0ABW5R0V3</accession>
<dbReference type="Gene3D" id="3.90.1230.10">
    <property type="entry name" value="Nitric Oxide Synthase, Chain A, domain 3"/>
    <property type="match status" value="1"/>
</dbReference>
<evidence type="ECO:0000256" key="5">
    <source>
        <dbReference type="ARBA" id="ARBA00018859"/>
    </source>
</evidence>
<comment type="catalytic activity">
    <reaction evidence="10">
        <text>3 reduced [flavodoxin] + 2 L-arginine + 4 O2 = 3 oxidized [flavodoxin] + 2 L-citrulline + 2 nitric oxide + 4 H2O + 5 H(+)</text>
        <dbReference type="Rhea" id="RHEA:52324"/>
        <dbReference type="Rhea" id="RHEA-COMP:10622"/>
        <dbReference type="Rhea" id="RHEA-COMP:10623"/>
        <dbReference type="ChEBI" id="CHEBI:15377"/>
        <dbReference type="ChEBI" id="CHEBI:15378"/>
        <dbReference type="ChEBI" id="CHEBI:15379"/>
        <dbReference type="ChEBI" id="CHEBI:16480"/>
        <dbReference type="ChEBI" id="CHEBI:32682"/>
        <dbReference type="ChEBI" id="CHEBI:57618"/>
        <dbReference type="ChEBI" id="CHEBI:57743"/>
        <dbReference type="ChEBI" id="CHEBI:58210"/>
        <dbReference type="EC" id="1.14.14.47"/>
    </reaction>
</comment>
<dbReference type="InterPro" id="IPR044943">
    <property type="entry name" value="NOS_dom_1"/>
</dbReference>
<evidence type="ECO:0000256" key="3">
    <source>
        <dbReference type="ARBA" id="ARBA00005411"/>
    </source>
</evidence>
<feature type="domain" description="Nitric oxide synthase (NOS)" evidence="12">
    <location>
        <begin position="67"/>
        <end position="74"/>
    </location>
</feature>
<dbReference type="Gene3D" id="3.90.340.10">
    <property type="entry name" value="Nitric Oxide Synthase, Chain A, domain 1"/>
    <property type="match status" value="1"/>
</dbReference>
<keyword evidence="9 11" id="KW-0408">Iron</keyword>
<dbReference type="InterPro" id="IPR004030">
    <property type="entry name" value="NOS_N"/>
</dbReference>
<dbReference type="InterPro" id="IPR036119">
    <property type="entry name" value="NOS_N_sf"/>
</dbReference>
<keyword evidence="14" id="KW-1185">Reference proteome</keyword>
<dbReference type="InterPro" id="IPR044940">
    <property type="entry name" value="NOS_dom_2"/>
</dbReference>
<dbReference type="PANTHER" id="PTHR43410:SF1">
    <property type="entry name" value="NITRIC OXIDE SYNTHASE"/>
    <property type="match status" value="1"/>
</dbReference>
<evidence type="ECO:0000256" key="2">
    <source>
        <dbReference type="ARBA" id="ARBA00002642"/>
    </source>
</evidence>
<comment type="miscellaneous">
    <text evidence="11">This protein is similar to the oxygenase domain of eukaryotic nitric oxide synthases but lacks the reductase domain which, in eukaryotes, is responsible for transfer of electrons to the ferric heme during nitric oxide synthesis.</text>
</comment>
<organism evidence="13 14">
    <name type="scientific">Paenibacillus thailandensis</name>
    <dbReference type="NCBI Taxonomy" id="393250"/>
    <lineage>
        <taxon>Bacteria</taxon>
        <taxon>Bacillati</taxon>
        <taxon>Bacillota</taxon>
        <taxon>Bacilli</taxon>
        <taxon>Bacillales</taxon>
        <taxon>Paenibacillaceae</taxon>
        <taxon>Paenibacillus</taxon>
    </lineage>
</organism>
<evidence type="ECO:0000256" key="1">
    <source>
        <dbReference type="ARBA" id="ARBA00001971"/>
    </source>
</evidence>
<evidence type="ECO:0000313" key="13">
    <source>
        <dbReference type="EMBL" id="MFD2662394.1"/>
    </source>
</evidence>
<sequence>MPDNKTTLYEEAETFIAQCYEELGKPDREKNIRLEEVKRQIDAAGAYEHTFEELRHGARMAWRNSNRCIGRLFWQSLEVFDARDARTEGEVASAVFEHMRYATNGGKVRSAITVFAPSLCNEKSRIRIWNHQLVRYAGYKSEQGVVGDPASLAFTEACVELGWRGRGTNYDVLPLVVQIDGRKPEWFALPDDTVLEVPLTHPEIPSFGELALRWYAVPFIADMKLEIGGIVYPAAPFNGWYMGTEIGARNLADAGRYDKLPAVAALLGLDTATNTSLWKDRALLELNVAVIHSYKKAGVSIVDHHTAAEQFTRFEQQERNNGREATGRWSWLIPPMSPAATPVWHKSYRDVQLKPAFAYQEVPY</sequence>
<evidence type="ECO:0000256" key="6">
    <source>
        <dbReference type="ARBA" id="ARBA00022617"/>
    </source>
</evidence>
<dbReference type="Pfam" id="PF02898">
    <property type="entry name" value="NO_synthase"/>
    <property type="match status" value="1"/>
</dbReference>
<dbReference type="Gene3D" id="3.90.440.10">
    <property type="entry name" value="Nitric Oxide Synthase,Heme Domain,Chain A domain 2"/>
    <property type="match status" value="1"/>
</dbReference>
<evidence type="ECO:0000256" key="11">
    <source>
        <dbReference type="PIRNR" id="PIRNR037219"/>
    </source>
</evidence>
<keyword evidence="7 11" id="KW-0479">Metal-binding</keyword>
<dbReference type="RefSeq" id="WP_379276610.1">
    <property type="nucleotide sequence ID" value="NZ_JBHUGT010000021.1"/>
</dbReference>
<dbReference type="CDD" id="cd00575">
    <property type="entry name" value="NOS_oxygenase"/>
    <property type="match status" value="1"/>
</dbReference>
<evidence type="ECO:0000256" key="7">
    <source>
        <dbReference type="ARBA" id="ARBA00022723"/>
    </source>
</evidence>
<dbReference type="InterPro" id="IPR050607">
    <property type="entry name" value="NOS"/>
</dbReference>
<comment type="subunit">
    <text evidence="11">Homodimer.</text>
</comment>
<comment type="function">
    <text evidence="2 11">Catalyzes the production of nitric oxide.</text>
</comment>
<evidence type="ECO:0000256" key="8">
    <source>
        <dbReference type="ARBA" id="ARBA00023002"/>
    </source>
</evidence>
<protein>
    <recommendedName>
        <fullName evidence="5 11">Nitric oxide synthase oxygenase</fullName>
        <ecNumber evidence="4 11">1.14.14.47</ecNumber>
    </recommendedName>
</protein>
<evidence type="ECO:0000256" key="10">
    <source>
        <dbReference type="ARBA" id="ARBA00048713"/>
    </source>
</evidence>
<comment type="caution">
    <text evidence="13">The sequence shown here is derived from an EMBL/GenBank/DDBJ whole genome shotgun (WGS) entry which is preliminary data.</text>
</comment>
<dbReference type="Proteomes" id="UP001597493">
    <property type="component" value="Unassembled WGS sequence"/>
</dbReference>
<dbReference type="EMBL" id="JBHUMY010000027">
    <property type="protein sequence ID" value="MFD2662394.1"/>
    <property type="molecule type" value="Genomic_DNA"/>
</dbReference>
<dbReference type="PANTHER" id="PTHR43410">
    <property type="entry name" value="NITRIC OXIDE SYNTHASE OXYGENASE"/>
    <property type="match status" value="1"/>
</dbReference>
<dbReference type="SUPFAM" id="SSF56512">
    <property type="entry name" value="Nitric oxide (NO) synthase oxygenase domain"/>
    <property type="match status" value="1"/>
</dbReference>
<evidence type="ECO:0000256" key="4">
    <source>
        <dbReference type="ARBA" id="ARBA00012735"/>
    </source>
</evidence>
<dbReference type="PIRSF" id="PIRSF037219">
    <property type="entry name" value="NOS_oxygenase"/>
    <property type="match status" value="1"/>
</dbReference>
<proteinExistence type="inferred from homology"/>
<dbReference type="InterPro" id="IPR017142">
    <property type="entry name" value="Nitric_oxide_synthase_Oase-su"/>
</dbReference>
<evidence type="ECO:0000313" key="14">
    <source>
        <dbReference type="Proteomes" id="UP001597493"/>
    </source>
</evidence>
<comment type="similarity">
    <text evidence="3 11">Belongs to the NOS family. Bacterial NOS oxygenase subfamily.</text>
</comment>
<comment type="cofactor">
    <cofactor evidence="1 11">
        <name>heme</name>
        <dbReference type="ChEBI" id="CHEBI:30413"/>
    </cofactor>
</comment>
<keyword evidence="6 11" id="KW-0349">Heme</keyword>
<dbReference type="EC" id="1.14.14.47" evidence="4 11"/>
<name>A0ABW5R0V3_9BACL</name>
<evidence type="ECO:0000259" key="12">
    <source>
        <dbReference type="PROSITE" id="PS60001"/>
    </source>
</evidence>
<reference evidence="14" key="1">
    <citation type="journal article" date="2019" name="Int. J. Syst. Evol. Microbiol.">
        <title>The Global Catalogue of Microorganisms (GCM) 10K type strain sequencing project: providing services to taxonomists for standard genome sequencing and annotation.</title>
        <authorList>
            <consortium name="The Broad Institute Genomics Platform"/>
            <consortium name="The Broad Institute Genome Sequencing Center for Infectious Disease"/>
            <person name="Wu L."/>
            <person name="Ma J."/>
        </authorList>
    </citation>
    <scope>NUCLEOTIDE SEQUENCE [LARGE SCALE GENOMIC DNA]</scope>
    <source>
        <strain evidence="14">TISTR 1827</strain>
    </source>
</reference>
<dbReference type="InterPro" id="IPR044944">
    <property type="entry name" value="NOS_dom_3"/>
</dbReference>
<dbReference type="PROSITE" id="PS60001">
    <property type="entry name" value="NOS"/>
    <property type="match status" value="1"/>
</dbReference>
<gene>
    <name evidence="13" type="ORF">ACFSW5_19240</name>
</gene>
<evidence type="ECO:0000256" key="9">
    <source>
        <dbReference type="ARBA" id="ARBA00023004"/>
    </source>
</evidence>